<comment type="subcellular location">
    <subcellularLocation>
        <location evidence="1">Cell membrane</location>
    </subcellularLocation>
</comment>
<dbReference type="GO" id="GO:0000166">
    <property type="term" value="F:nucleotide binding"/>
    <property type="evidence" value="ECO:0007669"/>
    <property type="project" value="UniProtKB-KW"/>
</dbReference>
<keyword evidence="11" id="KW-1185">Reference proteome</keyword>
<dbReference type="Pfam" id="PF18967">
    <property type="entry name" value="PycTM"/>
    <property type="match status" value="1"/>
</dbReference>
<dbReference type="AlphaFoldDB" id="A0A7W0C6N7"/>
<evidence type="ECO:0000259" key="9">
    <source>
        <dbReference type="Pfam" id="PF18967"/>
    </source>
</evidence>
<keyword evidence="7 8" id="KW-0472">Membrane</keyword>
<proteinExistence type="predicted"/>
<evidence type="ECO:0000313" key="11">
    <source>
        <dbReference type="Proteomes" id="UP000525298"/>
    </source>
</evidence>
<dbReference type="InterPro" id="IPR043760">
    <property type="entry name" value="PycTM_dom"/>
</dbReference>
<dbReference type="GO" id="GO:0005886">
    <property type="term" value="C:plasma membrane"/>
    <property type="evidence" value="ECO:0007669"/>
    <property type="project" value="UniProtKB-SubCell"/>
</dbReference>
<name>A0A7W0C6N7_9BACT</name>
<feature type="transmembrane region" description="Helical" evidence="8">
    <location>
        <begin position="21"/>
        <end position="42"/>
    </location>
</feature>
<keyword evidence="2" id="KW-1003">Cell membrane</keyword>
<organism evidence="10 11">
    <name type="scientific">Desulfosalsimonas propionicica</name>
    <dbReference type="NCBI Taxonomy" id="332175"/>
    <lineage>
        <taxon>Bacteria</taxon>
        <taxon>Pseudomonadati</taxon>
        <taxon>Thermodesulfobacteriota</taxon>
        <taxon>Desulfobacteria</taxon>
        <taxon>Desulfobacterales</taxon>
        <taxon>Desulfosalsimonadaceae</taxon>
        <taxon>Desulfosalsimonas</taxon>
    </lineage>
</organism>
<dbReference type="RefSeq" id="WP_181549844.1">
    <property type="nucleotide sequence ID" value="NZ_JACDUS010000001.1"/>
</dbReference>
<dbReference type="Proteomes" id="UP000525298">
    <property type="component" value="Unassembled WGS sequence"/>
</dbReference>
<accession>A0A7W0C6N7</accession>
<feature type="transmembrane region" description="Helical" evidence="8">
    <location>
        <begin position="54"/>
        <end position="76"/>
    </location>
</feature>
<evidence type="ECO:0000256" key="5">
    <source>
        <dbReference type="ARBA" id="ARBA00022989"/>
    </source>
</evidence>
<feature type="transmembrane region" description="Helical" evidence="8">
    <location>
        <begin position="136"/>
        <end position="156"/>
    </location>
</feature>
<evidence type="ECO:0000256" key="7">
    <source>
        <dbReference type="ARBA" id="ARBA00023136"/>
    </source>
</evidence>
<evidence type="ECO:0000256" key="6">
    <source>
        <dbReference type="ARBA" id="ARBA00023118"/>
    </source>
</evidence>
<keyword evidence="5 8" id="KW-1133">Transmembrane helix</keyword>
<evidence type="ECO:0000256" key="2">
    <source>
        <dbReference type="ARBA" id="ARBA00022475"/>
    </source>
</evidence>
<sequence length="159" mass="17723">MQTIDQMERELDRLLTWVRAADTRVTLVLPLDTAMLGALAAVASDTCGWNTWQVIWGLLSVIPLTASLVFLALATFPRTDGPRNSLVFFGGIANRTEREFRDAVQAVDEAGYAEDLISQCHVNAVIAVKKFRWIKLSLLSVFIAAIPWFLSIYSMYQVG</sequence>
<keyword evidence="3 8" id="KW-0812">Transmembrane</keyword>
<comment type="caution">
    <text evidence="10">The sequence shown here is derived from an EMBL/GenBank/DDBJ whole genome shotgun (WGS) entry which is preliminary data.</text>
</comment>
<gene>
    <name evidence="10" type="ORF">HNR65_000492</name>
</gene>
<keyword evidence="6" id="KW-0051">Antiviral defense</keyword>
<keyword evidence="4" id="KW-0547">Nucleotide-binding</keyword>
<evidence type="ECO:0000256" key="3">
    <source>
        <dbReference type="ARBA" id="ARBA00022692"/>
    </source>
</evidence>
<evidence type="ECO:0000256" key="1">
    <source>
        <dbReference type="ARBA" id="ARBA00004236"/>
    </source>
</evidence>
<feature type="domain" description="Pycsar effector protein" evidence="9">
    <location>
        <begin position="7"/>
        <end position="152"/>
    </location>
</feature>
<dbReference type="EMBL" id="JACDUS010000001">
    <property type="protein sequence ID" value="MBA2880185.1"/>
    <property type="molecule type" value="Genomic_DNA"/>
</dbReference>
<dbReference type="GO" id="GO:0051607">
    <property type="term" value="P:defense response to virus"/>
    <property type="evidence" value="ECO:0007669"/>
    <property type="project" value="UniProtKB-KW"/>
</dbReference>
<evidence type="ECO:0000256" key="8">
    <source>
        <dbReference type="SAM" id="Phobius"/>
    </source>
</evidence>
<protein>
    <recommendedName>
        <fullName evidence="9">Pycsar effector protein domain-containing protein</fullName>
    </recommendedName>
</protein>
<reference evidence="10 11" key="1">
    <citation type="submission" date="2020-07" db="EMBL/GenBank/DDBJ databases">
        <title>Genomic Encyclopedia of Type Strains, Phase IV (KMG-IV): sequencing the most valuable type-strain genomes for metagenomic binning, comparative biology and taxonomic classification.</title>
        <authorList>
            <person name="Goeker M."/>
        </authorList>
    </citation>
    <scope>NUCLEOTIDE SEQUENCE [LARGE SCALE GENOMIC DNA]</scope>
    <source>
        <strain evidence="10 11">DSM 17721</strain>
    </source>
</reference>
<evidence type="ECO:0000313" key="10">
    <source>
        <dbReference type="EMBL" id="MBA2880185.1"/>
    </source>
</evidence>
<evidence type="ECO:0000256" key="4">
    <source>
        <dbReference type="ARBA" id="ARBA00022741"/>
    </source>
</evidence>